<proteinExistence type="predicted"/>
<reference evidence="2 3" key="1">
    <citation type="submission" date="2016-06" db="EMBL/GenBank/DDBJ databases">
        <title>Comparative genomics of the ectomycorrhizal sister species Rhizopogon vinicolor and Rhizopogon vesiculosus (Basidiomycota: Boletales) reveals a divergence of the mating type B locus.</title>
        <authorList>
            <consortium name="DOE Joint Genome Institute"/>
            <person name="Mujic A.B."/>
            <person name="Kuo A."/>
            <person name="Tritt A."/>
            <person name="Lipzen A."/>
            <person name="Chen C."/>
            <person name="Johnson J."/>
            <person name="Sharma A."/>
            <person name="Barry K."/>
            <person name="Grigoriev I.V."/>
            <person name="Spatafora J.W."/>
        </authorList>
    </citation>
    <scope>NUCLEOTIDE SEQUENCE [LARGE SCALE GENOMIC DNA]</scope>
    <source>
        <strain evidence="2 3">AM-OR11-026</strain>
    </source>
</reference>
<gene>
    <name evidence="2" type="ORF">K503DRAFT_860996</name>
</gene>
<feature type="region of interest" description="Disordered" evidence="1">
    <location>
        <begin position="1"/>
        <end position="57"/>
    </location>
</feature>
<protein>
    <submittedName>
        <fullName evidence="2">Uncharacterized protein</fullName>
    </submittedName>
</protein>
<evidence type="ECO:0000256" key="1">
    <source>
        <dbReference type="SAM" id="MobiDB-lite"/>
    </source>
</evidence>
<feature type="compositionally biased region" description="Polar residues" evidence="1">
    <location>
        <begin position="109"/>
        <end position="122"/>
    </location>
</feature>
<feature type="non-terminal residue" evidence="2">
    <location>
        <position position="254"/>
    </location>
</feature>
<dbReference type="AlphaFoldDB" id="A0A1B7MD64"/>
<dbReference type="EMBL" id="KV450309">
    <property type="protein sequence ID" value="OAX30536.1"/>
    <property type="molecule type" value="Genomic_DNA"/>
</dbReference>
<keyword evidence="3" id="KW-1185">Reference proteome</keyword>
<feature type="compositionally biased region" description="Acidic residues" evidence="1">
    <location>
        <begin position="33"/>
        <end position="43"/>
    </location>
</feature>
<dbReference type="OrthoDB" id="2687053at2759"/>
<organism evidence="2 3">
    <name type="scientific">Rhizopogon vinicolor AM-OR11-026</name>
    <dbReference type="NCBI Taxonomy" id="1314800"/>
    <lineage>
        <taxon>Eukaryota</taxon>
        <taxon>Fungi</taxon>
        <taxon>Dikarya</taxon>
        <taxon>Basidiomycota</taxon>
        <taxon>Agaricomycotina</taxon>
        <taxon>Agaricomycetes</taxon>
        <taxon>Agaricomycetidae</taxon>
        <taxon>Boletales</taxon>
        <taxon>Suillineae</taxon>
        <taxon>Rhizopogonaceae</taxon>
        <taxon>Rhizopogon</taxon>
    </lineage>
</organism>
<sequence length="254" mass="27998">MADPGQDFAAEAIALFGTSKGKEKQVTPSQNDDKDDDEEDQVDVENRGEGDAEPLVGELKLGKILDGGMDYGDGDDSPVVNHDHGGPFMFDDNENPDWDNINPSEAPGPSSSHLPPAPSTMQLPQSITHHTQLPQPACRCPVVVPRLNMTQISHLPSYSLNSPERIRPLLSALASPELYLKIALFQQIQDMSVVKADNKCMKLDGRLLSRELKVCEAQAEREHALRSSMAAQTHERALADEWTKQLQLELELEK</sequence>
<evidence type="ECO:0000313" key="3">
    <source>
        <dbReference type="Proteomes" id="UP000092154"/>
    </source>
</evidence>
<feature type="region of interest" description="Disordered" evidence="1">
    <location>
        <begin position="69"/>
        <end position="122"/>
    </location>
</feature>
<evidence type="ECO:0000313" key="2">
    <source>
        <dbReference type="EMBL" id="OAX30536.1"/>
    </source>
</evidence>
<dbReference type="InParanoid" id="A0A1B7MD64"/>
<dbReference type="Proteomes" id="UP000092154">
    <property type="component" value="Unassembled WGS sequence"/>
</dbReference>
<name>A0A1B7MD64_9AGAM</name>
<accession>A0A1B7MD64</accession>